<sequence>MSTLLKKLTMPNGHSASTTPIQTKCNYANNYYGDQVCVAVKTTPNSEVNSLSSQLGAA</sequence>
<gene>
    <name evidence="1" type="ORF">GTH32_02440</name>
</gene>
<reference evidence="1 2" key="1">
    <citation type="submission" date="2020-01" db="EMBL/GenBank/DDBJ databases">
        <authorList>
            <person name="Chen J."/>
            <person name="Zhu S."/>
            <person name="Yang J."/>
        </authorList>
    </citation>
    <scope>NUCLEOTIDE SEQUENCE [LARGE SCALE GENOMIC DNA]</scope>
    <source>
        <strain evidence="1 2">345S023</strain>
    </source>
</reference>
<dbReference type="Proteomes" id="UP000470213">
    <property type="component" value="Unassembled WGS sequence"/>
</dbReference>
<accession>A0A7X5LIM5</accession>
<comment type="caution">
    <text evidence="1">The sequence shown here is derived from an EMBL/GenBank/DDBJ whole genome shotgun (WGS) entry which is preliminary data.</text>
</comment>
<dbReference type="RefSeq" id="WP_163083638.1">
    <property type="nucleotide sequence ID" value="NZ_JAAAWN010000002.1"/>
</dbReference>
<dbReference type="AlphaFoldDB" id="A0A7X5LIM5"/>
<proteinExistence type="predicted"/>
<name>A0A7X5LIM5_9ALTE</name>
<organism evidence="1 2">
    <name type="scientific">Alteromonas profundi</name>
    <dbReference type="NCBI Taxonomy" id="2696062"/>
    <lineage>
        <taxon>Bacteria</taxon>
        <taxon>Pseudomonadati</taxon>
        <taxon>Pseudomonadota</taxon>
        <taxon>Gammaproteobacteria</taxon>
        <taxon>Alteromonadales</taxon>
        <taxon>Alteromonadaceae</taxon>
        <taxon>Alteromonas/Salinimonas group</taxon>
        <taxon>Alteromonas</taxon>
    </lineage>
</organism>
<evidence type="ECO:0000313" key="2">
    <source>
        <dbReference type="Proteomes" id="UP000470213"/>
    </source>
</evidence>
<evidence type="ECO:0000313" key="1">
    <source>
        <dbReference type="EMBL" id="NDV90051.1"/>
    </source>
</evidence>
<protein>
    <submittedName>
        <fullName evidence="1">Uncharacterized protein</fullName>
    </submittedName>
</protein>
<keyword evidence="2" id="KW-1185">Reference proteome</keyword>
<dbReference type="EMBL" id="JAAAWN010000002">
    <property type="protein sequence ID" value="NDV90051.1"/>
    <property type="molecule type" value="Genomic_DNA"/>
</dbReference>